<dbReference type="Proteomes" id="UP000499080">
    <property type="component" value="Unassembled WGS sequence"/>
</dbReference>
<name>A0A4Y2A7C3_ARAVE</name>
<evidence type="ECO:0000256" key="1">
    <source>
        <dbReference type="SAM" id="MobiDB-lite"/>
    </source>
</evidence>
<dbReference type="AlphaFoldDB" id="A0A4Y2A7C3"/>
<evidence type="ECO:0000313" key="2">
    <source>
        <dbReference type="EMBL" id="GBL75590.1"/>
    </source>
</evidence>
<accession>A0A4Y2A7C3</accession>
<keyword evidence="3" id="KW-1185">Reference proteome</keyword>
<evidence type="ECO:0000313" key="3">
    <source>
        <dbReference type="Proteomes" id="UP000499080"/>
    </source>
</evidence>
<dbReference type="EMBL" id="BGPR01000008">
    <property type="protein sequence ID" value="GBL75590.1"/>
    <property type="molecule type" value="Genomic_DNA"/>
</dbReference>
<feature type="compositionally biased region" description="Basic and acidic residues" evidence="1">
    <location>
        <begin position="78"/>
        <end position="96"/>
    </location>
</feature>
<protein>
    <submittedName>
        <fullName evidence="2">Uncharacterized protein</fullName>
    </submittedName>
</protein>
<reference evidence="2 3" key="1">
    <citation type="journal article" date="2019" name="Sci. Rep.">
        <title>Orb-weaving spider Araneus ventricosus genome elucidates the spidroin gene catalogue.</title>
        <authorList>
            <person name="Kono N."/>
            <person name="Nakamura H."/>
            <person name="Ohtoshi R."/>
            <person name="Moran D.A.P."/>
            <person name="Shinohara A."/>
            <person name="Yoshida Y."/>
            <person name="Fujiwara M."/>
            <person name="Mori M."/>
            <person name="Tomita M."/>
            <person name="Arakawa K."/>
        </authorList>
    </citation>
    <scope>NUCLEOTIDE SEQUENCE [LARGE SCALE GENOMIC DNA]</scope>
</reference>
<comment type="caution">
    <text evidence="2">The sequence shown here is derived from an EMBL/GenBank/DDBJ whole genome shotgun (WGS) entry which is preliminary data.</text>
</comment>
<proteinExistence type="predicted"/>
<organism evidence="2 3">
    <name type="scientific">Araneus ventricosus</name>
    <name type="common">Orbweaver spider</name>
    <name type="synonym">Epeira ventricosa</name>
    <dbReference type="NCBI Taxonomy" id="182803"/>
    <lineage>
        <taxon>Eukaryota</taxon>
        <taxon>Metazoa</taxon>
        <taxon>Ecdysozoa</taxon>
        <taxon>Arthropoda</taxon>
        <taxon>Chelicerata</taxon>
        <taxon>Arachnida</taxon>
        <taxon>Araneae</taxon>
        <taxon>Araneomorphae</taxon>
        <taxon>Entelegynae</taxon>
        <taxon>Araneoidea</taxon>
        <taxon>Araneidae</taxon>
        <taxon>Araneus</taxon>
    </lineage>
</organism>
<sequence>MLKIKVSKTGHLQLFQNGIFGKREGKSNRQGRKSMKFGTNYSKRSISNELKIQDFMRRFQFETPMRGSGASKDMPTLRPRDEARKSKIRRVDGEGGNRRATVAHFGAYVNDVRNYFLIKIGGKKRS</sequence>
<gene>
    <name evidence="2" type="ORF">AVEN_154920_1</name>
</gene>
<feature type="region of interest" description="Disordered" evidence="1">
    <location>
        <begin position="63"/>
        <end position="96"/>
    </location>
</feature>